<dbReference type="PANTHER" id="PTHR22937:SF175">
    <property type="entry name" value="RING-TYPE E3 UBIQUITIN TRANSFERASE"/>
    <property type="match status" value="1"/>
</dbReference>
<dbReference type="Proteomes" id="UP001152561">
    <property type="component" value="Unassembled WGS sequence"/>
</dbReference>
<evidence type="ECO:0000313" key="10">
    <source>
        <dbReference type="EMBL" id="KAJ8533939.1"/>
    </source>
</evidence>
<keyword evidence="4" id="KW-0479">Metal-binding</keyword>
<dbReference type="GO" id="GO:0008270">
    <property type="term" value="F:zinc ion binding"/>
    <property type="evidence" value="ECO:0007669"/>
    <property type="project" value="UniProtKB-KW"/>
</dbReference>
<accession>A0A9Q1LF31</accession>
<dbReference type="InterPro" id="IPR001841">
    <property type="entry name" value="Znf_RING"/>
</dbReference>
<gene>
    <name evidence="10" type="ORF">K7X08_007263</name>
</gene>
<dbReference type="GO" id="GO:0005634">
    <property type="term" value="C:nucleus"/>
    <property type="evidence" value="ECO:0007669"/>
    <property type="project" value="TreeGrafter"/>
</dbReference>
<proteinExistence type="predicted"/>
<keyword evidence="3" id="KW-0808">Transferase</keyword>
<keyword evidence="11" id="KW-1185">Reference proteome</keyword>
<dbReference type="EMBL" id="JAJAGQ010000019">
    <property type="protein sequence ID" value="KAJ8533939.1"/>
    <property type="molecule type" value="Genomic_DNA"/>
</dbReference>
<evidence type="ECO:0000256" key="7">
    <source>
        <dbReference type="ARBA" id="ARBA00022833"/>
    </source>
</evidence>
<dbReference type="GO" id="GO:0061630">
    <property type="term" value="F:ubiquitin protein ligase activity"/>
    <property type="evidence" value="ECO:0007669"/>
    <property type="project" value="UniProtKB-EC"/>
</dbReference>
<dbReference type="InterPro" id="IPR013083">
    <property type="entry name" value="Znf_RING/FYVE/PHD"/>
</dbReference>
<evidence type="ECO:0000256" key="5">
    <source>
        <dbReference type="ARBA" id="ARBA00022771"/>
    </source>
</evidence>
<keyword evidence="7" id="KW-0862">Zinc</keyword>
<dbReference type="Pfam" id="PF13639">
    <property type="entry name" value="zf-RING_2"/>
    <property type="match status" value="1"/>
</dbReference>
<comment type="catalytic activity">
    <reaction evidence="1">
        <text>S-ubiquitinyl-[E2 ubiquitin-conjugating enzyme]-L-cysteine + [acceptor protein]-L-lysine = [E2 ubiquitin-conjugating enzyme]-L-cysteine + N(6)-ubiquitinyl-[acceptor protein]-L-lysine.</text>
        <dbReference type="EC" id="2.3.2.27"/>
    </reaction>
</comment>
<dbReference type="PROSITE" id="PS50089">
    <property type="entry name" value="ZF_RING_2"/>
    <property type="match status" value="1"/>
</dbReference>
<organism evidence="10 11">
    <name type="scientific">Anisodus acutangulus</name>
    <dbReference type="NCBI Taxonomy" id="402998"/>
    <lineage>
        <taxon>Eukaryota</taxon>
        <taxon>Viridiplantae</taxon>
        <taxon>Streptophyta</taxon>
        <taxon>Embryophyta</taxon>
        <taxon>Tracheophyta</taxon>
        <taxon>Spermatophyta</taxon>
        <taxon>Magnoliopsida</taxon>
        <taxon>eudicotyledons</taxon>
        <taxon>Gunneridae</taxon>
        <taxon>Pentapetalae</taxon>
        <taxon>asterids</taxon>
        <taxon>lamiids</taxon>
        <taxon>Solanales</taxon>
        <taxon>Solanaceae</taxon>
        <taxon>Solanoideae</taxon>
        <taxon>Hyoscyameae</taxon>
        <taxon>Anisodus</taxon>
    </lineage>
</organism>
<evidence type="ECO:0000256" key="6">
    <source>
        <dbReference type="ARBA" id="ARBA00022786"/>
    </source>
</evidence>
<name>A0A9Q1LF31_9SOLA</name>
<dbReference type="AlphaFoldDB" id="A0A9Q1LF31"/>
<evidence type="ECO:0000313" key="11">
    <source>
        <dbReference type="Proteomes" id="UP001152561"/>
    </source>
</evidence>
<evidence type="ECO:0000256" key="8">
    <source>
        <dbReference type="PROSITE-ProRule" id="PRU00175"/>
    </source>
</evidence>
<dbReference type="OrthoDB" id="1272720at2759"/>
<dbReference type="SMART" id="SM00184">
    <property type="entry name" value="RING"/>
    <property type="match status" value="1"/>
</dbReference>
<protein>
    <recommendedName>
        <fullName evidence="2">RING-type E3 ubiquitin transferase</fullName>
        <ecNumber evidence="2">2.3.2.27</ecNumber>
    </recommendedName>
</protein>
<feature type="domain" description="RING-type" evidence="9">
    <location>
        <begin position="213"/>
        <end position="254"/>
    </location>
</feature>
<evidence type="ECO:0000256" key="3">
    <source>
        <dbReference type="ARBA" id="ARBA00022679"/>
    </source>
</evidence>
<sequence>MFDYINYMTSGNMLDYNNFITGQLTDQERNLPFARSLFDIVSHLLDDMDVHDEENEDDDDVLKKLLNALVSSNVPVNIKTKLNTFKPIGVMAKSHERVPSIVVNNHSRYYPVPYYELIEDVYVVTDPSESIETSGMLDNNNFITSQLTDQERNLAFERSLYDIVSHRLDGMDVRDEENDHVLKYLKLTTHSAPAKEGVNPQVVADVESETCACAICQSEYEHEEDIGTLQCGHEYHVNCIKQWLLRKKDCPMCRASVLPSQEQIL</sequence>
<reference evidence="11" key="1">
    <citation type="journal article" date="2023" name="Proc. Natl. Acad. Sci. U.S.A.">
        <title>Genomic and structural basis for evolution of tropane alkaloid biosynthesis.</title>
        <authorList>
            <person name="Wanga Y.-J."/>
            <person name="Taina T."/>
            <person name="Yua J.-Y."/>
            <person name="Lia J."/>
            <person name="Xua B."/>
            <person name="Chenc J."/>
            <person name="D'Auriad J.C."/>
            <person name="Huanga J.-P."/>
            <person name="Huanga S.-X."/>
        </authorList>
    </citation>
    <scope>NUCLEOTIDE SEQUENCE [LARGE SCALE GENOMIC DNA]</scope>
    <source>
        <strain evidence="11">cv. KIB-2019</strain>
    </source>
</reference>
<keyword evidence="5 8" id="KW-0863">Zinc-finger</keyword>
<dbReference type="EC" id="2.3.2.27" evidence="2"/>
<keyword evidence="6" id="KW-0833">Ubl conjugation pathway</keyword>
<dbReference type="Gene3D" id="3.30.40.10">
    <property type="entry name" value="Zinc/RING finger domain, C3HC4 (zinc finger)"/>
    <property type="match status" value="1"/>
</dbReference>
<comment type="caution">
    <text evidence="10">The sequence shown here is derived from an EMBL/GenBank/DDBJ whole genome shotgun (WGS) entry which is preliminary data.</text>
</comment>
<dbReference type="InterPro" id="IPR045191">
    <property type="entry name" value="MBR1/2-like"/>
</dbReference>
<dbReference type="PANTHER" id="PTHR22937">
    <property type="entry name" value="E3 UBIQUITIN-PROTEIN LIGASE RNF165"/>
    <property type="match status" value="1"/>
</dbReference>
<evidence type="ECO:0000256" key="4">
    <source>
        <dbReference type="ARBA" id="ARBA00022723"/>
    </source>
</evidence>
<evidence type="ECO:0000256" key="2">
    <source>
        <dbReference type="ARBA" id="ARBA00012483"/>
    </source>
</evidence>
<evidence type="ECO:0000259" key="9">
    <source>
        <dbReference type="PROSITE" id="PS50089"/>
    </source>
</evidence>
<dbReference type="SUPFAM" id="SSF57850">
    <property type="entry name" value="RING/U-box"/>
    <property type="match status" value="1"/>
</dbReference>
<evidence type="ECO:0000256" key="1">
    <source>
        <dbReference type="ARBA" id="ARBA00000900"/>
    </source>
</evidence>